<evidence type="ECO:0000313" key="2">
    <source>
        <dbReference type="Proteomes" id="UP000295515"/>
    </source>
</evidence>
<comment type="caution">
    <text evidence="1">The sequence shown here is derived from an EMBL/GenBank/DDBJ whole genome shotgun (WGS) entry which is preliminary data.</text>
</comment>
<proteinExistence type="predicted"/>
<dbReference type="AlphaFoldDB" id="A0A4R3Z6U9"/>
<dbReference type="GeneID" id="98914829"/>
<dbReference type="Proteomes" id="UP000295515">
    <property type="component" value="Unassembled WGS sequence"/>
</dbReference>
<name>A0A4R3Z6U9_9FIRM</name>
<dbReference type="Pfam" id="PF18937">
    <property type="entry name" value="DUF5685"/>
    <property type="match status" value="1"/>
</dbReference>
<dbReference type="InterPro" id="IPR043740">
    <property type="entry name" value="DUF5685"/>
</dbReference>
<keyword evidence="2" id="KW-1185">Reference proteome</keyword>
<organism evidence="1 2">
    <name type="scientific">Longibaculum muris</name>
    <dbReference type="NCBI Taxonomy" id="1796628"/>
    <lineage>
        <taxon>Bacteria</taxon>
        <taxon>Bacillati</taxon>
        <taxon>Bacillota</taxon>
        <taxon>Erysipelotrichia</taxon>
        <taxon>Erysipelotrichales</taxon>
        <taxon>Coprobacillaceae</taxon>
        <taxon>Longibaculum</taxon>
    </lineage>
</organism>
<dbReference type="RefSeq" id="WP_066445689.1">
    <property type="nucleotide sequence ID" value="NZ_JANKBF010000006.1"/>
</dbReference>
<accession>A0A4R3Z6U9</accession>
<sequence>MFGYIVVNKPELKFKEFDIYQSYYCGLCQTLRNQYGLKAQVSLNFDMTFLAMLLSLLYDVPTKKVHERCVIHPMKKHDKLLNDCIDYAAKMTIVLAYYKCQDDWMDERKPVKQIYKKMISSPYLKIKEEYPKKIKVIEENLQKINAYEKENYDHIDDLAGCFGRVMGEICTYQDDIFYDDLYEMGFYLGKFIYLLDAYDDIEEDIKKKTFNPFIKDYQQPDFDERCHALLEMMIARSANAFECLPITENVEILRNILYSGVWSKYELRKMKRSEDKK</sequence>
<gene>
    <name evidence="1" type="ORF">EDD60_104137</name>
</gene>
<reference evidence="1 2" key="1">
    <citation type="submission" date="2019-03" db="EMBL/GenBank/DDBJ databases">
        <title>Genomic Encyclopedia of Type Strains, Phase IV (KMG-IV): sequencing the most valuable type-strain genomes for metagenomic binning, comparative biology and taxonomic classification.</title>
        <authorList>
            <person name="Goeker M."/>
        </authorList>
    </citation>
    <scope>NUCLEOTIDE SEQUENCE [LARGE SCALE GENOMIC DNA]</scope>
    <source>
        <strain evidence="1 2">DSM 29487</strain>
    </source>
</reference>
<protein>
    <submittedName>
        <fullName evidence="1">Uncharacterized protein</fullName>
    </submittedName>
</protein>
<evidence type="ECO:0000313" key="1">
    <source>
        <dbReference type="EMBL" id="TCW01318.1"/>
    </source>
</evidence>
<dbReference type="EMBL" id="SMCQ01000004">
    <property type="protein sequence ID" value="TCW01318.1"/>
    <property type="molecule type" value="Genomic_DNA"/>
</dbReference>